<evidence type="ECO:0000256" key="1">
    <source>
        <dbReference type="ARBA" id="ARBA00018672"/>
    </source>
</evidence>
<evidence type="ECO:0000313" key="6">
    <source>
        <dbReference type="Proteomes" id="UP000037175"/>
    </source>
</evidence>
<dbReference type="PATRIC" id="fig|281456.6.peg.2529"/>
<name>A0A0L6W1S2_9FIRM</name>
<proteinExistence type="predicted"/>
<dbReference type="InterPro" id="IPR001789">
    <property type="entry name" value="Sig_transdc_resp-reg_receiver"/>
</dbReference>
<evidence type="ECO:0000259" key="4">
    <source>
        <dbReference type="PROSITE" id="PS50110"/>
    </source>
</evidence>
<dbReference type="InterPro" id="IPR036388">
    <property type="entry name" value="WH-like_DNA-bd_sf"/>
</dbReference>
<dbReference type="PANTHER" id="PTHR45526:SF1">
    <property type="entry name" value="TRANSCRIPTIONAL REGULATORY PROTEIN DCUR-RELATED"/>
    <property type="match status" value="1"/>
</dbReference>
<gene>
    <name evidence="5" type="ORF">Tfer_2391</name>
</gene>
<dbReference type="InterPro" id="IPR011006">
    <property type="entry name" value="CheY-like_superfamily"/>
</dbReference>
<organism evidence="5 6">
    <name type="scientific">Thermincola ferriacetica</name>
    <dbReference type="NCBI Taxonomy" id="281456"/>
    <lineage>
        <taxon>Bacteria</taxon>
        <taxon>Bacillati</taxon>
        <taxon>Bacillota</taxon>
        <taxon>Clostridia</taxon>
        <taxon>Eubacteriales</taxon>
        <taxon>Thermincolaceae</taxon>
        <taxon>Thermincola</taxon>
    </lineage>
</organism>
<accession>A0A0L6W1S2</accession>
<dbReference type="Proteomes" id="UP000037175">
    <property type="component" value="Unassembled WGS sequence"/>
</dbReference>
<dbReference type="Gene3D" id="1.10.10.10">
    <property type="entry name" value="Winged helix-like DNA-binding domain superfamily/Winged helix DNA-binding domain"/>
    <property type="match status" value="1"/>
</dbReference>
<dbReference type="InterPro" id="IPR036390">
    <property type="entry name" value="WH_DNA-bd_sf"/>
</dbReference>
<evidence type="ECO:0000313" key="5">
    <source>
        <dbReference type="EMBL" id="KNZ69029.1"/>
    </source>
</evidence>
<feature type="domain" description="Response regulatory" evidence="4">
    <location>
        <begin position="2"/>
        <end position="117"/>
    </location>
</feature>
<dbReference type="Pfam" id="PF00072">
    <property type="entry name" value="Response_reg"/>
    <property type="match status" value="1"/>
</dbReference>
<comment type="caution">
    <text evidence="5">The sequence shown here is derived from an EMBL/GenBank/DDBJ whole genome shotgun (WGS) entry which is preliminary data.</text>
</comment>
<dbReference type="PANTHER" id="PTHR45526">
    <property type="entry name" value="TRANSCRIPTIONAL REGULATORY PROTEIN DPIA"/>
    <property type="match status" value="1"/>
</dbReference>
<evidence type="ECO:0000256" key="3">
    <source>
        <dbReference type="PROSITE-ProRule" id="PRU00169"/>
    </source>
</evidence>
<dbReference type="EMBL" id="LGTE01000018">
    <property type="protein sequence ID" value="KNZ69029.1"/>
    <property type="molecule type" value="Genomic_DNA"/>
</dbReference>
<dbReference type="SMART" id="SM00448">
    <property type="entry name" value="REC"/>
    <property type="match status" value="1"/>
</dbReference>
<dbReference type="SUPFAM" id="SSF52172">
    <property type="entry name" value="CheY-like"/>
    <property type="match status" value="1"/>
</dbReference>
<dbReference type="PROSITE" id="PS50110">
    <property type="entry name" value="RESPONSE_REGULATORY"/>
    <property type="match status" value="1"/>
</dbReference>
<dbReference type="GO" id="GO:0000156">
    <property type="term" value="F:phosphorelay response regulator activity"/>
    <property type="evidence" value="ECO:0007669"/>
    <property type="project" value="TreeGrafter"/>
</dbReference>
<dbReference type="RefSeq" id="WP_013119686.1">
    <property type="nucleotide sequence ID" value="NZ_LGTE01000018.1"/>
</dbReference>
<reference evidence="6" key="1">
    <citation type="submission" date="2015-07" db="EMBL/GenBank/DDBJ databases">
        <title>Complete Genome of Thermincola ferriacetica strain Z-0001T.</title>
        <authorList>
            <person name="Lusk B."/>
            <person name="Badalamenti J.P."/>
            <person name="Parameswaran P."/>
            <person name="Bond D.R."/>
            <person name="Torres C.I."/>
        </authorList>
    </citation>
    <scope>NUCLEOTIDE SEQUENCE [LARGE SCALE GENOMIC DNA]</scope>
    <source>
        <strain evidence="6">Z-0001</strain>
    </source>
</reference>
<protein>
    <recommendedName>
        <fullName evidence="1">Stage 0 sporulation protein A homolog</fullName>
    </recommendedName>
</protein>
<evidence type="ECO:0000256" key="2">
    <source>
        <dbReference type="ARBA" id="ARBA00024867"/>
    </source>
</evidence>
<sequence>MRILVIDDNEDIRFTISEICEFAGWTPVLAANGFEGVELFKTEKPNLVLVDYHMPMLDGMETVEQIRKLDSNYVPIIVLTVDERQEVADEFLALGATDFALKPIKAPDLIARIKVNLRIAQLMKLESEYAEDTAKGISGATQRLITDFMKEKGEPLTIEEITAGVGLAYQTVHRYLMNMVKAGKVISICDYGKVGRPKNRYKLV</sequence>
<dbReference type="AlphaFoldDB" id="A0A0L6W1S2"/>
<feature type="modified residue" description="4-aspartylphosphate" evidence="3">
    <location>
        <position position="51"/>
    </location>
</feature>
<keyword evidence="3" id="KW-0597">Phosphoprotein</keyword>
<keyword evidence="6" id="KW-1185">Reference proteome</keyword>
<dbReference type="InterPro" id="IPR051271">
    <property type="entry name" value="2C-system_Tx_regulators"/>
</dbReference>
<dbReference type="SUPFAM" id="SSF46785">
    <property type="entry name" value="Winged helix' DNA-binding domain"/>
    <property type="match status" value="1"/>
</dbReference>
<dbReference type="Gene3D" id="3.40.50.2300">
    <property type="match status" value="1"/>
</dbReference>
<comment type="function">
    <text evidence="2">May play the central regulatory role in sporulation. It may be an element of the effector pathway responsible for the activation of sporulation genes in response to nutritional stress. Spo0A may act in concert with spo0H (a sigma factor) to control the expression of some genes that are critical to the sporulation process.</text>
</comment>